<evidence type="ECO:0000313" key="3">
    <source>
        <dbReference type="Proteomes" id="UP000585905"/>
    </source>
</evidence>
<evidence type="ECO:0000256" key="1">
    <source>
        <dbReference type="SAM" id="Phobius"/>
    </source>
</evidence>
<name>A0A839EA12_9MICO</name>
<proteinExistence type="predicted"/>
<protein>
    <submittedName>
        <fullName evidence="2">Uncharacterized protein</fullName>
    </submittedName>
</protein>
<reference evidence="2 3" key="1">
    <citation type="submission" date="2020-07" db="EMBL/GenBank/DDBJ databases">
        <title>Sequencing the genomes of 1000 actinobacteria strains.</title>
        <authorList>
            <person name="Klenk H.-P."/>
        </authorList>
    </citation>
    <scope>NUCLEOTIDE SEQUENCE [LARGE SCALE GENOMIC DNA]</scope>
    <source>
        <strain evidence="2 3">DSM 19663</strain>
    </source>
</reference>
<evidence type="ECO:0000313" key="2">
    <source>
        <dbReference type="EMBL" id="MBA8847044.1"/>
    </source>
</evidence>
<sequence>MNWYSSYPAQRTRQIIADLAGLAAVILVIVAAASVTTAIRALSTFGRDLEAAGESFATGLGDAGDQLGAIPLVGEGIRAPLDAAAGAGGAVADAGRGQQELVETIAVGAGWAVALVPLLVIGLFWVLPRVLFARRSGLVRRMLRQGLTAETLAARALARQPLSALESIHPDPGAAWRAGEPDVVRALAGLELRRAGVLPTALPDALP</sequence>
<accession>A0A839EA12</accession>
<dbReference type="AlphaFoldDB" id="A0A839EA12"/>
<comment type="caution">
    <text evidence="2">The sequence shown here is derived from an EMBL/GenBank/DDBJ whole genome shotgun (WGS) entry which is preliminary data.</text>
</comment>
<feature type="transmembrane region" description="Helical" evidence="1">
    <location>
        <begin position="15"/>
        <end position="39"/>
    </location>
</feature>
<keyword evidence="1" id="KW-0472">Membrane</keyword>
<feature type="transmembrane region" description="Helical" evidence="1">
    <location>
        <begin position="109"/>
        <end position="132"/>
    </location>
</feature>
<dbReference type="EMBL" id="JACGWX010000001">
    <property type="protein sequence ID" value="MBA8847044.1"/>
    <property type="molecule type" value="Genomic_DNA"/>
</dbReference>
<keyword evidence="3" id="KW-1185">Reference proteome</keyword>
<gene>
    <name evidence="2" type="ORF">FHX53_000608</name>
</gene>
<dbReference type="Proteomes" id="UP000585905">
    <property type="component" value="Unassembled WGS sequence"/>
</dbReference>
<keyword evidence="1" id="KW-1133">Transmembrane helix</keyword>
<organism evidence="2 3">
    <name type="scientific">Microcella alkalica</name>
    <dbReference type="NCBI Taxonomy" id="355930"/>
    <lineage>
        <taxon>Bacteria</taxon>
        <taxon>Bacillati</taxon>
        <taxon>Actinomycetota</taxon>
        <taxon>Actinomycetes</taxon>
        <taxon>Micrococcales</taxon>
        <taxon>Microbacteriaceae</taxon>
        <taxon>Microcella</taxon>
    </lineage>
</organism>
<keyword evidence="1" id="KW-0812">Transmembrane</keyword>
<dbReference type="RefSeq" id="WP_182489864.1">
    <property type="nucleotide sequence ID" value="NZ_BAAAOV010000007.1"/>
</dbReference>